<dbReference type="KEGG" id="dac:Daci_2275"/>
<organism evidence="1 2">
    <name type="scientific">Delftia acidovorans (strain DSM 14801 / SPH-1)</name>
    <dbReference type="NCBI Taxonomy" id="398578"/>
    <lineage>
        <taxon>Bacteria</taxon>
        <taxon>Pseudomonadati</taxon>
        <taxon>Pseudomonadota</taxon>
        <taxon>Betaproteobacteria</taxon>
        <taxon>Burkholderiales</taxon>
        <taxon>Comamonadaceae</taxon>
        <taxon>Delftia</taxon>
    </lineage>
</organism>
<dbReference type="HOGENOM" id="CLU_1052609_0_0_4"/>
<gene>
    <name evidence="1" type="ordered locus">Daci_2275</name>
</gene>
<reference evidence="1 2" key="1">
    <citation type="journal article" date="2004" name="Appl. Environ. Microbiol.">
        <title>Mineralization of individual congeners of linear alkylbenzenesulfonate by defined pairs of heterotrophic bacteria.</title>
        <authorList>
            <person name="Schleheck D."/>
            <person name="Knepper T.P."/>
            <person name="Fischer K."/>
            <person name="Cook A.M."/>
        </authorList>
    </citation>
    <scope>NUCLEOTIDE SEQUENCE [LARGE SCALE GENOMIC DNA]</scope>
    <source>
        <strain evidence="2">DSM 14801 / SPH-1</strain>
    </source>
</reference>
<dbReference type="EMBL" id="CP000884">
    <property type="protein sequence ID" value="ABX34915.1"/>
    <property type="molecule type" value="Genomic_DNA"/>
</dbReference>
<sequence length="264" mass="28332">MKNHARPEPQRHAQCIADAHQAVLFAAGVLKYTVKSILYDGAQERYSCPHLSRAFAALNQLPDPGCCPATSPNEPVRVDLLSLLALISSELEFARDTFRQNRLSAAGEAAFVHGLLEHAFEFADRLFGAYNELPNSLDDLRFLASFAAAKEAGNGINTFGSQADTASPVTAASPLLGSGHRASELLIRCSFDIEAAAHAVTALGDQITEPEQIQIASLIRCYGARIAKLNSVLMSYLTGDEVITLADAQHALYQGARQLPEGAL</sequence>
<accession>A9BTE7</accession>
<reference evidence="2" key="2">
    <citation type="submission" date="2007-11" db="EMBL/GenBank/DDBJ databases">
        <title>Complete sequence of Delftia acidovorans DSM 14801 / SPH-1.</title>
        <authorList>
            <person name="Copeland A."/>
            <person name="Lucas S."/>
            <person name="Lapidus A."/>
            <person name="Barry K."/>
            <person name="Glavina del Rio T."/>
            <person name="Dalin E."/>
            <person name="Tice H."/>
            <person name="Pitluck S."/>
            <person name="Lowry S."/>
            <person name="Clum A."/>
            <person name="Schmutz J."/>
            <person name="Larimer F."/>
            <person name="Land M."/>
            <person name="Hauser L."/>
            <person name="Kyrpides N."/>
            <person name="Kim E."/>
            <person name="Schleheck D."/>
            <person name="Richardson P."/>
        </authorList>
    </citation>
    <scope>NUCLEOTIDE SEQUENCE [LARGE SCALE GENOMIC DNA]</scope>
    <source>
        <strain evidence="2">DSM 14801 / SPH-1</strain>
    </source>
</reference>
<dbReference type="AlphaFoldDB" id="A9BTE7"/>
<dbReference type="STRING" id="398578.Daci_2275"/>
<keyword evidence="2" id="KW-1185">Reference proteome</keyword>
<evidence type="ECO:0000313" key="1">
    <source>
        <dbReference type="EMBL" id="ABX34915.1"/>
    </source>
</evidence>
<name>A9BTE7_DELAS</name>
<proteinExistence type="predicted"/>
<protein>
    <submittedName>
        <fullName evidence="1">Uncharacterized protein</fullName>
    </submittedName>
</protein>
<dbReference type="Proteomes" id="UP000000784">
    <property type="component" value="Chromosome"/>
</dbReference>
<evidence type="ECO:0000313" key="2">
    <source>
        <dbReference type="Proteomes" id="UP000000784"/>
    </source>
</evidence>